<proteinExistence type="predicted"/>
<organism evidence="2 3">
    <name type="scientific">Xenopus laevis</name>
    <name type="common">African clawed frog</name>
    <dbReference type="NCBI Taxonomy" id="8355"/>
    <lineage>
        <taxon>Eukaryota</taxon>
        <taxon>Metazoa</taxon>
        <taxon>Chordata</taxon>
        <taxon>Craniata</taxon>
        <taxon>Vertebrata</taxon>
        <taxon>Euteleostomi</taxon>
        <taxon>Amphibia</taxon>
        <taxon>Batrachia</taxon>
        <taxon>Anura</taxon>
        <taxon>Pipoidea</taxon>
        <taxon>Pipidae</taxon>
        <taxon>Xenopodinae</taxon>
        <taxon>Xenopus</taxon>
        <taxon>Xenopus</taxon>
    </lineage>
</organism>
<gene>
    <name evidence="2" type="ORF">XELAEV_18041321mg</name>
</gene>
<reference evidence="3" key="1">
    <citation type="journal article" date="2016" name="Nature">
        <title>Genome evolution in the allotetraploid frog Xenopus laevis.</title>
        <authorList>
            <person name="Session A.M."/>
            <person name="Uno Y."/>
            <person name="Kwon T."/>
            <person name="Chapman J.A."/>
            <person name="Toyoda A."/>
            <person name="Takahashi S."/>
            <person name="Fukui A."/>
            <person name="Hikosaka A."/>
            <person name="Suzuki A."/>
            <person name="Kondo M."/>
            <person name="van Heeringen S.J."/>
            <person name="Quigley I."/>
            <person name="Heinz S."/>
            <person name="Ogino H."/>
            <person name="Ochi H."/>
            <person name="Hellsten U."/>
            <person name="Lyons J.B."/>
            <person name="Simakov O."/>
            <person name="Putnam N."/>
            <person name="Stites J."/>
            <person name="Kuroki Y."/>
            <person name="Tanaka T."/>
            <person name="Michiue T."/>
            <person name="Watanabe M."/>
            <person name="Bogdanovic O."/>
            <person name="Lister R."/>
            <person name="Georgiou G."/>
            <person name="Paranjpe S.S."/>
            <person name="van Kruijsbergen I."/>
            <person name="Shu S."/>
            <person name="Carlson J."/>
            <person name="Kinoshita T."/>
            <person name="Ohta Y."/>
            <person name="Mawaribuchi S."/>
            <person name="Jenkins J."/>
            <person name="Grimwood J."/>
            <person name="Schmutz J."/>
            <person name="Mitros T."/>
            <person name="Mozaffari S.V."/>
            <person name="Suzuki Y."/>
            <person name="Haramoto Y."/>
            <person name="Yamamoto T.S."/>
            <person name="Takagi C."/>
            <person name="Heald R."/>
            <person name="Miller K."/>
            <person name="Haudenschild C."/>
            <person name="Kitzman J."/>
            <person name="Nakayama T."/>
            <person name="Izutsu Y."/>
            <person name="Robert J."/>
            <person name="Fortriede J."/>
            <person name="Burns K."/>
            <person name="Lotay V."/>
            <person name="Karimi K."/>
            <person name="Yasuoka Y."/>
            <person name="Dichmann D.S."/>
            <person name="Flajnik M.F."/>
            <person name="Houston D.W."/>
            <person name="Shendure J."/>
            <person name="DuPasquier L."/>
            <person name="Vize P.D."/>
            <person name="Zorn A.M."/>
            <person name="Ito M."/>
            <person name="Marcotte E.M."/>
            <person name="Wallingford J.B."/>
            <person name="Ito Y."/>
            <person name="Asashima M."/>
            <person name="Ueno N."/>
            <person name="Matsuda Y."/>
            <person name="Veenstra G.J."/>
            <person name="Fujiyama A."/>
            <person name="Harland R.M."/>
            <person name="Taira M."/>
            <person name="Rokhsar D.S."/>
        </authorList>
    </citation>
    <scope>NUCLEOTIDE SEQUENCE [LARGE SCALE GENOMIC DNA]</scope>
    <source>
        <strain evidence="3">J</strain>
    </source>
</reference>
<feature type="compositionally biased region" description="Low complexity" evidence="1">
    <location>
        <begin position="1"/>
        <end position="19"/>
    </location>
</feature>
<evidence type="ECO:0000256" key="1">
    <source>
        <dbReference type="SAM" id="MobiDB-lite"/>
    </source>
</evidence>
<protein>
    <submittedName>
        <fullName evidence="2">Uncharacterized protein</fullName>
    </submittedName>
</protein>
<accession>A0A974C233</accession>
<feature type="region of interest" description="Disordered" evidence="1">
    <location>
        <begin position="1"/>
        <end position="29"/>
    </location>
</feature>
<dbReference type="EMBL" id="CM004481">
    <property type="protein sequence ID" value="OCT65079.1"/>
    <property type="molecule type" value="Genomic_DNA"/>
</dbReference>
<evidence type="ECO:0000313" key="2">
    <source>
        <dbReference type="EMBL" id="OCT65079.1"/>
    </source>
</evidence>
<evidence type="ECO:0000313" key="3">
    <source>
        <dbReference type="Proteomes" id="UP000694892"/>
    </source>
</evidence>
<dbReference type="AlphaFoldDB" id="A0A974C233"/>
<name>A0A974C233_XENLA</name>
<dbReference type="Proteomes" id="UP000694892">
    <property type="component" value="Chromosome 8S"/>
</dbReference>
<sequence length="97" mass="10230">MHLSLGTTSSGNSSINSTSDAPLSSTAPSPAVLSDTVVQHVVPPLYPKYDVIHRNSFKPLGRPCIPFHSIPQTANAGVCRLPGVQLNGKECSIHRVA</sequence>